<feature type="transmembrane region" description="Helical" evidence="7">
    <location>
        <begin position="249"/>
        <end position="270"/>
    </location>
</feature>
<dbReference type="EMBL" id="CP045643">
    <property type="protein sequence ID" value="QFZ72907.1"/>
    <property type="molecule type" value="Genomic_DNA"/>
</dbReference>
<evidence type="ECO:0000256" key="3">
    <source>
        <dbReference type="ARBA" id="ARBA00022475"/>
    </source>
</evidence>
<name>A0A5Q0L8L6_9ACTN</name>
<dbReference type="PANTHER" id="PTHR23517:SF13">
    <property type="entry name" value="MAJOR FACILITATOR SUPERFAMILY MFS_1"/>
    <property type="match status" value="1"/>
</dbReference>
<dbReference type="Proteomes" id="UP000326179">
    <property type="component" value="Chromosome"/>
</dbReference>
<evidence type="ECO:0000256" key="4">
    <source>
        <dbReference type="ARBA" id="ARBA00022692"/>
    </source>
</evidence>
<feature type="domain" description="Major facilitator superfamily (MFS) profile" evidence="8">
    <location>
        <begin position="1"/>
        <end position="392"/>
    </location>
</feature>
<dbReference type="AlphaFoldDB" id="A0A5Q0L8L6"/>
<feature type="transmembrane region" description="Helical" evidence="7">
    <location>
        <begin position="334"/>
        <end position="355"/>
    </location>
</feature>
<dbReference type="PROSITE" id="PS00216">
    <property type="entry name" value="SUGAR_TRANSPORT_1"/>
    <property type="match status" value="1"/>
</dbReference>
<proteinExistence type="predicted"/>
<dbReference type="GO" id="GO:0005886">
    <property type="term" value="C:plasma membrane"/>
    <property type="evidence" value="ECO:0007669"/>
    <property type="project" value="UniProtKB-SubCell"/>
</dbReference>
<feature type="transmembrane region" description="Helical" evidence="7">
    <location>
        <begin position="76"/>
        <end position="99"/>
    </location>
</feature>
<protein>
    <submittedName>
        <fullName evidence="9">MFS transporter</fullName>
    </submittedName>
</protein>
<dbReference type="Pfam" id="PF07690">
    <property type="entry name" value="MFS_1"/>
    <property type="match status" value="1"/>
</dbReference>
<evidence type="ECO:0000256" key="6">
    <source>
        <dbReference type="ARBA" id="ARBA00023136"/>
    </source>
</evidence>
<evidence type="ECO:0000256" key="1">
    <source>
        <dbReference type="ARBA" id="ARBA00004651"/>
    </source>
</evidence>
<evidence type="ECO:0000256" key="7">
    <source>
        <dbReference type="SAM" id="Phobius"/>
    </source>
</evidence>
<feature type="transmembrane region" description="Helical" evidence="7">
    <location>
        <begin position="162"/>
        <end position="183"/>
    </location>
</feature>
<feature type="transmembrane region" description="Helical" evidence="7">
    <location>
        <begin position="135"/>
        <end position="156"/>
    </location>
</feature>
<feature type="transmembrane region" description="Helical" evidence="7">
    <location>
        <begin position="12"/>
        <end position="32"/>
    </location>
</feature>
<keyword evidence="5 7" id="KW-1133">Transmembrane helix</keyword>
<dbReference type="PANTHER" id="PTHR23517">
    <property type="entry name" value="RESISTANCE PROTEIN MDTM, PUTATIVE-RELATED-RELATED"/>
    <property type="match status" value="1"/>
</dbReference>
<dbReference type="SUPFAM" id="SSF103473">
    <property type="entry name" value="MFS general substrate transporter"/>
    <property type="match status" value="1"/>
</dbReference>
<feature type="transmembrane region" description="Helical" evidence="7">
    <location>
        <begin position="301"/>
        <end position="322"/>
    </location>
</feature>
<comment type="subcellular location">
    <subcellularLocation>
        <location evidence="1">Cell membrane</location>
        <topology evidence="1">Multi-pass membrane protein</topology>
    </subcellularLocation>
</comment>
<feature type="transmembrane region" description="Helical" evidence="7">
    <location>
        <begin position="277"/>
        <end position="295"/>
    </location>
</feature>
<keyword evidence="2" id="KW-0813">Transport</keyword>
<reference evidence="9 10" key="1">
    <citation type="submission" date="2019-10" db="EMBL/GenBank/DDBJ databases">
        <title>A novel species.</title>
        <authorList>
            <person name="Gao J."/>
        </authorList>
    </citation>
    <scope>NUCLEOTIDE SEQUENCE [LARGE SCALE GENOMIC DNA]</scope>
    <source>
        <strain evidence="9 10">QMT-28</strain>
    </source>
</reference>
<feature type="transmembrane region" description="Helical" evidence="7">
    <location>
        <begin position="367"/>
        <end position="388"/>
    </location>
</feature>
<keyword evidence="10" id="KW-1185">Reference proteome</keyword>
<evidence type="ECO:0000256" key="5">
    <source>
        <dbReference type="ARBA" id="ARBA00022989"/>
    </source>
</evidence>
<keyword evidence="4 7" id="KW-0812">Transmembrane</keyword>
<dbReference type="InterPro" id="IPR011701">
    <property type="entry name" value="MFS"/>
</dbReference>
<dbReference type="InterPro" id="IPR020846">
    <property type="entry name" value="MFS_dom"/>
</dbReference>
<sequence>MDGVRRGWRQCLLGGAVFAVCMAGTTLPTPLYNLYQQKFGFSELMVTVVYAVYAFGVIGVLLLAGNASDAVGRRPVLLWGLGFAAASAVCFLCSTGLGWLYAGRLLSGLSAGLFTGAATAYVIDLAPRGSGSRATLVATAANMGGLGCGPLLAGLLAQYAPWPLYLPFAVHLGLVACSAAVLLRLPETVGERRPPRTVRPQRPRLPAQVRAVFGPAAIAAFVGFALFGVFTAVSPAFLEHSLGVHSRAVSGLVVALAFFASTAGQLAVGVIGPGRSLPVGCAALLAGLALLAGALRWDLLALVVLSALVGGAGQGIAFRGALSEVAQASPDDQRAAVISLLFVVAYVGISLPVIGAGVLADRIGLEGAGLVFIACMAVLVSVAVLYLLRRPAPART</sequence>
<dbReference type="KEGG" id="sfy:GFH48_06165"/>
<dbReference type="PROSITE" id="PS50850">
    <property type="entry name" value="MFS"/>
    <property type="match status" value="1"/>
</dbReference>
<feature type="transmembrane region" description="Helical" evidence="7">
    <location>
        <begin position="44"/>
        <end position="64"/>
    </location>
</feature>
<dbReference type="RefSeq" id="WP_153287272.1">
    <property type="nucleotide sequence ID" value="NZ_CP045643.1"/>
</dbReference>
<dbReference type="Gene3D" id="1.20.1250.20">
    <property type="entry name" value="MFS general substrate transporter like domains"/>
    <property type="match status" value="1"/>
</dbReference>
<dbReference type="InterPro" id="IPR005829">
    <property type="entry name" value="Sugar_transporter_CS"/>
</dbReference>
<evidence type="ECO:0000256" key="2">
    <source>
        <dbReference type="ARBA" id="ARBA00022448"/>
    </source>
</evidence>
<gene>
    <name evidence="9" type="ORF">GFH48_06165</name>
</gene>
<keyword evidence="3" id="KW-1003">Cell membrane</keyword>
<dbReference type="InterPro" id="IPR036259">
    <property type="entry name" value="MFS_trans_sf"/>
</dbReference>
<accession>A0A5Q0L8L6</accession>
<evidence type="ECO:0000259" key="8">
    <source>
        <dbReference type="PROSITE" id="PS50850"/>
    </source>
</evidence>
<evidence type="ECO:0000313" key="10">
    <source>
        <dbReference type="Proteomes" id="UP000326179"/>
    </source>
</evidence>
<dbReference type="GO" id="GO:0022857">
    <property type="term" value="F:transmembrane transporter activity"/>
    <property type="evidence" value="ECO:0007669"/>
    <property type="project" value="InterPro"/>
</dbReference>
<feature type="transmembrane region" description="Helical" evidence="7">
    <location>
        <begin position="105"/>
        <end position="123"/>
    </location>
</feature>
<evidence type="ECO:0000313" key="9">
    <source>
        <dbReference type="EMBL" id="QFZ72907.1"/>
    </source>
</evidence>
<keyword evidence="6 7" id="KW-0472">Membrane</keyword>
<feature type="transmembrane region" description="Helical" evidence="7">
    <location>
        <begin position="212"/>
        <end position="237"/>
    </location>
</feature>
<organism evidence="9 10">
    <name type="scientific">Streptomyces fagopyri</name>
    <dbReference type="NCBI Taxonomy" id="2662397"/>
    <lineage>
        <taxon>Bacteria</taxon>
        <taxon>Bacillati</taxon>
        <taxon>Actinomycetota</taxon>
        <taxon>Actinomycetes</taxon>
        <taxon>Kitasatosporales</taxon>
        <taxon>Streptomycetaceae</taxon>
        <taxon>Streptomyces</taxon>
    </lineage>
</organism>
<dbReference type="InterPro" id="IPR050171">
    <property type="entry name" value="MFS_Transporters"/>
</dbReference>